<organism evidence="2 3">
    <name type="scientific">Eiseniibacteriota bacterium</name>
    <dbReference type="NCBI Taxonomy" id="2212470"/>
    <lineage>
        <taxon>Bacteria</taxon>
        <taxon>Candidatus Eiseniibacteriota</taxon>
    </lineage>
</organism>
<dbReference type="GO" id="GO:0016020">
    <property type="term" value="C:membrane"/>
    <property type="evidence" value="ECO:0007669"/>
    <property type="project" value="InterPro"/>
</dbReference>
<dbReference type="GO" id="GO:0008654">
    <property type="term" value="P:phospholipid biosynthetic process"/>
    <property type="evidence" value="ECO:0007669"/>
    <property type="project" value="InterPro"/>
</dbReference>
<sequence>MGADTPTHERKSIFFLAGFERRVLPRIAAALPRWVVPDHLTLLGVLAATWIAIAYGLSNRDEAWLWAASGGLLVHWFGDSLDGTLARVRKIERPRYGFYLDHLTDAYSTTAIGIGLGLSPYMLLSVGLAIVIAYLVLSINVYLETHAFGEFQFGYAWMGPTEARALLIALNTFALFRPPLPFHVGVVGATIFDVIGLIGALTMAVLLIGRVARNLKRLGAMEPPKR</sequence>
<proteinExistence type="predicted"/>
<accession>A0A538T1C8</accession>
<feature type="transmembrane region" description="Helical" evidence="1">
    <location>
        <begin position="155"/>
        <end position="176"/>
    </location>
</feature>
<dbReference type="AlphaFoldDB" id="A0A538T1C8"/>
<dbReference type="Pfam" id="PF01066">
    <property type="entry name" value="CDP-OH_P_transf"/>
    <property type="match status" value="1"/>
</dbReference>
<evidence type="ECO:0000313" key="3">
    <source>
        <dbReference type="Proteomes" id="UP000316852"/>
    </source>
</evidence>
<feature type="transmembrane region" description="Helical" evidence="1">
    <location>
        <begin position="122"/>
        <end position="143"/>
    </location>
</feature>
<protein>
    <submittedName>
        <fullName evidence="2">CDP-alcohol phosphatidyltransferase</fullName>
    </submittedName>
</protein>
<feature type="transmembrane region" description="Helical" evidence="1">
    <location>
        <begin position="40"/>
        <end position="57"/>
    </location>
</feature>
<comment type="caution">
    <text evidence="2">The sequence shown here is derived from an EMBL/GenBank/DDBJ whole genome shotgun (WGS) entry which is preliminary data.</text>
</comment>
<dbReference type="Proteomes" id="UP000316852">
    <property type="component" value="Unassembled WGS sequence"/>
</dbReference>
<name>A0A538T1C8_UNCEI</name>
<dbReference type="Gene3D" id="1.20.120.1760">
    <property type="match status" value="1"/>
</dbReference>
<gene>
    <name evidence="2" type="ORF">E6K76_10460</name>
</gene>
<dbReference type="InterPro" id="IPR043130">
    <property type="entry name" value="CDP-OH_PTrfase_TM_dom"/>
</dbReference>
<keyword evidence="1" id="KW-0812">Transmembrane</keyword>
<keyword evidence="2" id="KW-0808">Transferase</keyword>
<evidence type="ECO:0000256" key="1">
    <source>
        <dbReference type="SAM" id="Phobius"/>
    </source>
</evidence>
<dbReference type="EMBL" id="VBOW01000064">
    <property type="protein sequence ID" value="TMQ57432.1"/>
    <property type="molecule type" value="Genomic_DNA"/>
</dbReference>
<feature type="transmembrane region" description="Helical" evidence="1">
    <location>
        <begin position="182"/>
        <end position="208"/>
    </location>
</feature>
<reference evidence="2 3" key="1">
    <citation type="journal article" date="2019" name="Nat. Microbiol.">
        <title>Mediterranean grassland soil C-N compound turnover is dependent on rainfall and depth, and is mediated by genomically divergent microorganisms.</title>
        <authorList>
            <person name="Diamond S."/>
            <person name="Andeer P.F."/>
            <person name="Li Z."/>
            <person name="Crits-Christoph A."/>
            <person name="Burstein D."/>
            <person name="Anantharaman K."/>
            <person name="Lane K.R."/>
            <person name="Thomas B.C."/>
            <person name="Pan C."/>
            <person name="Northen T.R."/>
            <person name="Banfield J.F."/>
        </authorList>
    </citation>
    <scope>NUCLEOTIDE SEQUENCE [LARGE SCALE GENOMIC DNA]</scope>
    <source>
        <strain evidence="2">WS_6</strain>
    </source>
</reference>
<evidence type="ECO:0000313" key="2">
    <source>
        <dbReference type="EMBL" id="TMQ57432.1"/>
    </source>
</evidence>
<keyword evidence="1" id="KW-0472">Membrane</keyword>
<keyword evidence="1" id="KW-1133">Transmembrane helix</keyword>
<dbReference type="GO" id="GO:0016780">
    <property type="term" value="F:phosphotransferase activity, for other substituted phosphate groups"/>
    <property type="evidence" value="ECO:0007669"/>
    <property type="project" value="InterPro"/>
</dbReference>
<dbReference type="InterPro" id="IPR000462">
    <property type="entry name" value="CDP-OH_P_trans"/>
</dbReference>